<evidence type="ECO:0000313" key="9">
    <source>
        <dbReference type="Proteomes" id="UP000295131"/>
    </source>
</evidence>
<accession>A0A4R5PPZ1</accession>
<dbReference type="AlphaFoldDB" id="A0A4R5PPZ1"/>
<protein>
    <submittedName>
        <fullName evidence="8">Flagellar motor protein MotB</fullName>
    </submittedName>
</protein>
<reference evidence="8 9" key="1">
    <citation type="journal article" date="2013" name="Int. J. Syst. Evol. Microbiol.">
        <title>Hoeflea suaedae sp. nov., an endophytic bacterium isolated from the root of the halophyte Suaeda maritima.</title>
        <authorList>
            <person name="Chung E.J."/>
            <person name="Park J.A."/>
            <person name="Pramanik P."/>
            <person name="Bibi F."/>
            <person name="Jeon C.O."/>
            <person name="Chung Y.R."/>
        </authorList>
    </citation>
    <scope>NUCLEOTIDE SEQUENCE [LARGE SCALE GENOMIC DNA]</scope>
    <source>
        <strain evidence="8 9">YC6898</strain>
    </source>
</reference>
<dbReference type="InterPro" id="IPR036737">
    <property type="entry name" value="OmpA-like_sf"/>
</dbReference>
<keyword evidence="3" id="KW-0998">Cell outer membrane</keyword>
<dbReference type="InterPro" id="IPR050330">
    <property type="entry name" value="Bact_OuterMem_StrucFunc"/>
</dbReference>
<keyword evidence="8" id="KW-0966">Cell projection</keyword>
<comment type="caution">
    <text evidence="8">The sequence shown here is derived from an EMBL/GenBank/DDBJ whole genome shotgun (WGS) entry which is preliminary data.</text>
</comment>
<evidence type="ECO:0000259" key="7">
    <source>
        <dbReference type="PROSITE" id="PS51123"/>
    </source>
</evidence>
<dbReference type="Gene3D" id="3.30.1330.60">
    <property type="entry name" value="OmpA-like domain"/>
    <property type="match status" value="1"/>
</dbReference>
<comment type="subcellular location">
    <subcellularLocation>
        <location evidence="1">Cell outer membrane</location>
    </subcellularLocation>
</comment>
<keyword evidence="8" id="KW-0282">Flagellum</keyword>
<dbReference type="PANTHER" id="PTHR30329">
    <property type="entry name" value="STATOR ELEMENT OF FLAGELLAR MOTOR COMPLEX"/>
    <property type="match status" value="1"/>
</dbReference>
<evidence type="ECO:0000256" key="1">
    <source>
        <dbReference type="ARBA" id="ARBA00004442"/>
    </source>
</evidence>
<evidence type="ECO:0000256" key="4">
    <source>
        <dbReference type="PROSITE-ProRule" id="PRU00473"/>
    </source>
</evidence>
<proteinExistence type="predicted"/>
<feature type="compositionally biased region" description="Acidic residues" evidence="5">
    <location>
        <begin position="181"/>
        <end position="196"/>
    </location>
</feature>
<dbReference type="OrthoDB" id="9792021at2"/>
<dbReference type="EMBL" id="SMSI01000001">
    <property type="protein sequence ID" value="TDH39156.1"/>
    <property type="molecule type" value="Genomic_DNA"/>
</dbReference>
<feature type="domain" description="OmpA-like" evidence="7">
    <location>
        <begin position="536"/>
        <end position="656"/>
    </location>
</feature>
<name>A0A4R5PPZ1_9HYPH</name>
<feature type="region of interest" description="Disordered" evidence="5">
    <location>
        <begin position="92"/>
        <end position="381"/>
    </location>
</feature>
<dbReference type="Pfam" id="PF00691">
    <property type="entry name" value="OmpA"/>
    <property type="match status" value="1"/>
</dbReference>
<feature type="compositionally biased region" description="Low complexity" evidence="5">
    <location>
        <begin position="317"/>
        <end position="346"/>
    </location>
</feature>
<evidence type="ECO:0000256" key="2">
    <source>
        <dbReference type="ARBA" id="ARBA00023136"/>
    </source>
</evidence>
<gene>
    <name evidence="8" type="ORF">E2A64_08790</name>
</gene>
<dbReference type="InterPro" id="IPR006665">
    <property type="entry name" value="OmpA-like"/>
</dbReference>
<dbReference type="PRINTS" id="PR01021">
    <property type="entry name" value="OMPADOMAIN"/>
</dbReference>
<feature type="compositionally biased region" description="Low complexity" evidence="5">
    <location>
        <begin position="92"/>
        <end position="130"/>
    </location>
</feature>
<evidence type="ECO:0000313" key="8">
    <source>
        <dbReference type="EMBL" id="TDH39156.1"/>
    </source>
</evidence>
<dbReference type="Proteomes" id="UP000295131">
    <property type="component" value="Unassembled WGS sequence"/>
</dbReference>
<evidence type="ECO:0000256" key="6">
    <source>
        <dbReference type="SAM" id="SignalP"/>
    </source>
</evidence>
<keyword evidence="8" id="KW-0969">Cilium</keyword>
<dbReference type="PROSITE" id="PS51123">
    <property type="entry name" value="OMPA_2"/>
    <property type="match status" value="1"/>
</dbReference>
<dbReference type="InterPro" id="IPR006664">
    <property type="entry name" value="OMP_bac"/>
</dbReference>
<feature type="compositionally biased region" description="Low complexity" evidence="5">
    <location>
        <begin position="138"/>
        <end position="180"/>
    </location>
</feature>
<keyword evidence="9" id="KW-1185">Reference proteome</keyword>
<keyword evidence="6" id="KW-0732">Signal</keyword>
<sequence>MLINRRFLASTALAFTLGAVPAAALTVRPAADGGAAPQSLPLIKVQMSVSDARAQLDQAMAQLTEAQANGGDVEAAKANVAAAQAELDAAVAAEAQASAPEPEQPVAEEPAAGPEAQAAPAEEAPAAEEPAPQPEPEAAPAEEPAPAAEAPAAEEAPAAAEEPAAEAPAAEEPAPQPEAAPEAEEPAAEAPAEEAPEAAAPAEEAAPEAGEAPAEEPAAEQPATGEETTTEPAATEEPANAAPGSTEAAPAEETQAAPAEQKSEAEQDASAEAAAEATAQSNEEVTPEATLPVEGGAPVLDSAKETPAAPEDGSQTAEQPSEGEQAPAEAQATAEPAPAPTSDAEAQATLAAEPIVAPNALQEEGQRLQSRPRHRPDTEDGQVVKEVNNRFIIQFNNQIIVRGDDDQRLRGRGDVYYDELPRGRTREVITRRNGVQVVTIRNRYGEIIQRSKIMPDGREILLAYVPENERADRRRPWRDPGRDLPPLRINIPISQYVLDATVADEGDYYDFLDEPPVERVERIYSVDEVKYSARIRDKVRRIDMDTLTFETGSANIPRDQVDDLGGVADAMSRILENNPGETFLIEGHTDAVGSDESNLILSDERAETVANALSSVYGIPPENLATQGYGERYLKVRTEAPERLNRRVTIRRITPLVSPVASAQ</sequence>
<feature type="signal peptide" evidence="6">
    <location>
        <begin position="1"/>
        <end position="24"/>
    </location>
</feature>
<keyword evidence="2 4" id="KW-0472">Membrane</keyword>
<organism evidence="8 9">
    <name type="scientific">Pseudohoeflea suaedae</name>
    <dbReference type="NCBI Taxonomy" id="877384"/>
    <lineage>
        <taxon>Bacteria</taxon>
        <taxon>Pseudomonadati</taxon>
        <taxon>Pseudomonadota</taxon>
        <taxon>Alphaproteobacteria</taxon>
        <taxon>Hyphomicrobiales</taxon>
        <taxon>Rhizobiaceae</taxon>
        <taxon>Pseudohoeflea</taxon>
    </lineage>
</organism>
<feature type="compositionally biased region" description="Low complexity" evidence="5">
    <location>
        <begin position="268"/>
        <end position="284"/>
    </location>
</feature>
<dbReference type="RefSeq" id="WP_133283987.1">
    <property type="nucleotide sequence ID" value="NZ_SMSI01000001.1"/>
</dbReference>
<dbReference type="PANTHER" id="PTHR30329:SF21">
    <property type="entry name" value="LIPOPROTEIN YIAD-RELATED"/>
    <property type="match status" value="1"/>
</dbReference>
<dbReference type="GO" id="GO:0009279">
    <property type="term" value="C:cell outer membrane"/>
    <property type="evidence" value="ECO:0007669"/>
    <property type="project" value="UniProtKB-SubCell"/>
</dbReference>
<feature type="compositionally biased region" description="Low complexity" evidence="5">
    <location>
        <begin position="197"/>
        <end position="212"/>
    </location>
</feature>
<evidence type="ECO:0000256" key="3">
    <source>
        <dbReference type="ARBA" id="ARBA00023237"/>
    </source>
</evidence>
<feature type="chain" id="PRO_5020639530" evidence="6">
    <location>
        <begin position="25"/>
        <end position="664"/>
    </location>
</feature>
<evidence type="ECO:0000256" key="5">
    <source>
        <dbReference type="SAM" id="MobiDB-lite"/>
    </source>
</evidence>
<dbReference type="SUPFAM" id="SSF103088">
    <property type="entry name" value="OmpA-like"/>
    <property type="match status" value="1"/>
</dbReference>
<dbReference type="CDD" id="cd07185">
    <property type="entry name" value="OmpA_C-like"/>
    <property type="match status" value="1"/>
</dbReference>
<feature type="compositionally biased region" description="Low complexity" evidence="5">
    <location>
        <begin position="219"/>
        <end position="260"/>
    </location>
</feature>